<evidence type="ECO:0000313" key="2">
    <source>
        <dbReference type="EMBL" id="GIE50656.1"/>
    </source>
</evidence>
<comment type="caution">
    <text evidence="2">The sequence shown here is derived from an EMBL/GenBank/DDBJ whole genome shotgun (WGS) entry which is preliminary data.</text>
</comment>
<dbReference type="EMBL" id="BOMQ01000051">
    <property type="protein sequence ID" value="GIE50656.1"/>
    <property type="molecule type" value="Genomic_DNA"/>
</dbReference>
<organism evidence="2 3">
    <name type="scientific">Actinoplanes nipponensis</name>
    <dbReference type="NCBI Taxonomy" id="135950"/>
    <lineage>
        <taxon>Bacteria</taxon>
        <taxon>Bacillati</taxon>
        <taxon>Actinomycetota</taxon>
        <taxon>Actinomycetes</taxon>
        <taxon>Micromonosporales</taxon>
        <taxon>Micromonosporaceae</taxon>
        <taxon>Actinoplanes</taxon>
    </lineage>
</organism>
<keyword evidence="1" id="KW-0472">Membrane</keyword>
<name>A0A919JK47_9ACTN</name>
<evidence type="ECO:0000313" key="3">
    <source>
        <dbReference type="Proteomes" id="UP000647172"/>
    </source>
</evidence>
<proteinExistence type="predicted"/>
<gene>
    <name evidence="2" type="ORF">Ani05nite_41900</name>
</gene>
<accession>A0A919JK47</accession>
<dbReference type="Proteomes" id="UP000647172">
    <property type="component" value="Unassembled WGS sequence"/>
</dbReference>
<dbReference type="RefSeq" id="WP_239130451.1">
    <property type="nucleotide sequence ID" value="NZ_BAAAYJ010000024.1"/>
</dbReference>
<feature type="transmembrane region" description="Helical" evidence="1">
    <location>
        <begin position="6"/>
        <end position="26"/>
    </location>
</feature>
<keyword evidence="1" id="KW-0812">Transmembrane</keyword>
<dbReference type="AlphaFoldDB" id="A0A919JK47"/>
<evidence type="ECO:0000256" key="1">
    <source>
        <dbReference type="SAM" id="Phobius"/>
    </source>
</evidence>
<protein>
    <submittedName>
        <fullName evidence="2">Uncharacterized protein</fullName>
    </submittedName>
</protein>
<sequence>MDLLRVGQWVFVLLLPTLAIGAAIYLPRAARALWRTLRPDPPSTPTSPPIEQLAATLHRLLRQHHALRHSPDVALRARRLHGVEAAISDCALAAAAALGVQAPAAAGPTGLRPAALSRLLRDLAAAGLVLPRGVDLVDGDRGV</sequence>
<reference evidence="2" key="1">
    <citation type="submission" date="2021-01" db="EMBL/GenBank/DDBJ databases">
        <title>Whole genome shotgun sequence of Actinoplanes nipponensis NBRC 14063.</title>
        <authorList>
            <person name="Komaki H."/>
            <person name="Tamura T."/>
        </authorList>
    </citation>
    <scope>NUCLEOTIDE SEQUENCE</scope>
    <source>
        <strain evidence="2">NBRC 14063</strain>
    </source>
</reference>
<keyword evidence="1" id="KW-1133">Transmembrane helix</keyword>
<keyword evidence="3" id="KW-1185">Reference proteome</keyword>